<dbReference type="EnsemblMetazoa" id="ISCW010271-RA">
    <property type="protein sequence ID" value="ISCW010271-PA"/>
    <property type="gene ID" value="ISCW010271"/>
</dbReference>
<evidence type="ECO:0000313" key="2">
    <source>
        <dbReference type="EMBL" id="EEC11757.1"/>
    </source>
</evidence>
<keyword evidence="1 2" id="KW-0560">Oxidoreductase</keyword>
<dbReference type="VEuPathDB" id="VectorBase:ISCP_017087"/>
<dbReference type="PaxDb" id="6945-B7PYT5"/>
<dbReference type="PANTHER" id="PTHR43313:SF36">
    <property type="entry name" value="D-BETA-HYDROXYBUTYRATE DEHYDROGENASE, MITOCHONDRIAL"/>
    <property type="match status" value="1"/>
</dbReference>
<dbReference type="InterPro" id="IPR002347">
    <property type="entry name" value="SDR_fam"/>
</dbReference>
<name>B7PYT5_IXOSC</name>
<dbReference type="OrthoDB" id="6413932at2759"/>
<dbReference type="PROSITE" id="PS00061">
    <property type="entry name" value="ADH_SHORT"/>
    <property type="match status" value="1"/>
</dbReference>
<dbReference type="SUPFAM" id="SSF51735">
    <property type="entry name" value="NAD(P)-binding Rossmann-fold domains"/>
    <property type="match status" value="1"/>
</dbReference>
<dbReference type="PRINTS" id="PR00081">
    <property type="entry name" value="GDHRDH"/>
</dbReference>
<dbReference type="AlphaFoldDB" id="B7PYT5"/>
<dbReference type="EMBL" id="ABJB010056451">
    <property type="status" value="NOT_ANNOTATED_CDS"/>
    <property type="molecule type" value="Genomic_DNA"/>
</dbReference>
<dbReference type="InterPro" id="IPR036291">
    <property type="entry name" value="NAD(P)-bd_dom_sf"/>
</dbReference>
<evidence type="ECO:0000256" key="1">
    <source>
        <dbReference type="ARBA" id="ARBA00023002"/>
    </source>
</evidence>
<dbReference type="Proteomes" id="UP000001555">
    <property type="component" value="Unassembled WGS sequence"/>
</dbReference>
<protein>
    <submittedName>
        <fullName evidence="2 3">Dehydrogenase, putative</fullName>
        <ecNumber evidence="2">1.1.1.105</ecNumber>
    </submittedName>
</protein>
<organism>
    <name type="scientific">Ixodes scapularis</name>
    <name type="common">Black-legged tick</name>
    <name type="synonym">Deer tick</name>
    <dbReference type="NCBI Taxonomy" id="6945"/>
    <lineage>
        <taxon>Eukaryota</taxon>
        <taxon>Metazoa</taxon>
        <taxon>Ecdysozoa</taxon>
        <taxon>Arthropoda</taxon>
        <taxon>Chelicerata</taxon>
        <taxon>Arachnida</taxon>
        <taxon>Acari</taxon>
        <taxon>Parasitiformes</taxon>
        <taxon>Ixodida</taxon>
        <taxon>Ixodoidea</taxon>
        <taxon>Ixodidae</taxon>
        <taxon>Ixodinae</taxon>
        <taxon>Ixodes</taxon>
    </lineage>
</organism>
<accession>B7PYT5</accession>
<evidence type="ECO:0000313" key="4">
    <source>
        <dbReference type="Proteomes" id="UP000001555"/>
    </source>
</evidence>
<reference evidence="3" key="2">
    <citation type="submission" date="2020-05" db="UniProtKB">
        <authorList>
            <consortium name="EnsemblMetazoa"/>
        </authorList>
    </citation>
    <scope>IDENTIFICATION</scope>
    <source>
        <strain evidence="3">wikel</strain>
    </source>
</reference>
<dbReference type="FunCoup" id="B7PYT5">
    <property type="interactions" value="21"/>
</dbReference>
<dbReference type="PANTHER" id="PTHR43313">
    <property type="entry name" value="SHORT-CHAIN DEHYDROGENASE/REDUCTASE FAMILY 9C"/>
    <property type="match status" value="1"/>
</dbReference>
<dbReference type="EMBL" id="DS821841">
    <property type="protein sequence ID" value="EEC11757.1"/>
    <property type="molecule type" value="Genomic_DNA"/>
</dbReference>
<dbReference type="GO" id="GO:0004745">
    <property type="term" value="F:all-trans-retinol dehydrogenase (NAD+) activity"/>
    <property type="evidence" value="ECO:0007669"/>
    <property type="project" value="UniProtKB-EC"/>
</dbReference>
<gene>
    <name evidence="2" type="ORF">IscW_ISCW010271</name>
</gene>
<dbReference type="EC" id="1.1.1.105" evidence="2"/>
<dbReference type="GO" id="GO:0016491">
    <property type="term" value="F:oxidoreductase activity"/>
    <property type="evidence" value="ECO:0000318"/>
    <property type="project" value="GO_Central"/>
</dbReference>
<reference evidence="2 4" key="1">
    <citation type="submission" date="2008-03" db="EMBL/GenBank/DDBJ databases">
        <title>Annotation of Ixodes scapularis.</title>
        <authorList>
            <consortium name="Ixodes scapularis Genome Project Consortium"/>
            <person name="Caler E."/>
            <person name="Hannick L.I."/>
            <person name="Bidwell S."/>
            <person name="Joardar V."/>
            <person name="Thiagarajan M."/>
            <person name="Amedeo P."/>
            <person name="Galinsky K.J."/>
            <person name="Schobel S."/>
            <person name="Inman J."/>
            <person name="Hostetler J."/>
            <person name="Miller J."/>
            <person name="Hammond M."/>
            <person name="Megy K."/>
            <person name="Lawson D."/>
            <person name="Kodira C."/>
            <person name="Sutton G."/>
            <person name="Meyer J."/>
            <person name="Hill C.A."/>
            <person name="Birren B."/>
            <person name="Nene V."/>
            <person name="Collins F."/>
            <person name="Alarcon-Chaidez F."/>
            <person name="Wikel S."/>
            <person name="Strausberg R."/>
        </authorList>
    </citation>
    <scope>NUCLEOTIDE SEQUENCE [LARGE SCALE GENOMIC DNA]</scope>
    <source>
        <strain evidence="4">Wikel</strain>
        <strain evidence="2">Wikel colony</strain>
    </source>
</reference>
<proteinExistence type="predicted"/>
<dbReference type="VEuPathDB" id="VectorBase:ISCW010271"/>
<dbReference type="InterPro" id="IPR020904">
    <property type="entry name" value="Sc_DH/Rdtase_CS"/>
</dbReference>
<dbReference type="VEuPathDB" id="VectorBase:ISCI010271"/>
<dbReference type="Gene3D" id="3.40.50.720">
    <property type="entry name" value="NAD(P)-binding Rossmann-like Domain"/>
    <property type="match status" value="1"/>
</dbReference>
<evidence type="ECO:0000313" key="3">
    <source>
        <dbReference type="EnsemblMetazoa" id="ISCW010271-PA"/>
    </source>
</evidence>
<dbReference type="HOGENOM" id="CLU_010194_2_0_1"/>
<dbReference type="GO" id="GO:0008202">
    <property type="term" value="P:steroid metabolic process"/>
    <property type="evidence" value="ECO:0000318"/>
    <property type="project" value="GO_Central"/>
</dbReference>
<feature type="non-terminal residue" evidence="2">
    <location>
        <position position="1"/>
    </location>
</feature>
<keyword evidence="4" id="KW-1185">Reference proteome</keyword>
<dbReference type="Pfam" id="PF00106">
    <property type="entry name" value="adh_short"/>
    <property type="match status" value="1"/>
</dbReference>
<sequence>VSASGKAVLITGCDTGFGHSLALRLDRLGYQVFAGCLFPDGEGAKGLRREGSAALHVVLLDVTKDNHFREALDYVKHNLHGNELWAVVANAGVFLVMELEWWSMEDVHRTFDVNVYGCLRAIKTFLPLLRQSRGRVVLTASYAGRVTTTWHNVYCMTKHAVVSLGDGLRREAVKWGISVSLIEPTYYRYGLDATAIIPTAEAILKKCKEVPQEVMELYGESYVHDMTTRFLEAVDLLARNDTGEVIDALEHAVCSQYPKASYKCDGFLRWLVTVVGICLPSVLFDVADYMLYTVHTTGKDGKLVRTRGFLGAVAGRLKDMFLTSWAKQR</sequence>